<gene>
    <name evidence="2" type="ORF">RIEGSTA812A_PEG_1307</name>
</gene>
<proteinExistence type="predicted"/>
<reference evidence="2" key="1">
    <citation type="submission" date="2018-10" db="EMBL/GenBank/DDBJ databases">
        <authorList>
            <person name="Gruber-Vodicka H."/>
            <person name="Jaeckle O."/>
        </authorList>
    </citation>
    <scope>NUCLEOTIDE SEQUENCE</scope>
</reference>
<dbReference type="InterPro" id="IPR011250">
    <property type="entry name" value="OMP/PagP_B-barrel"/>
</dbReference>
<organism evidence="2">
    <name type="scientific">invertebrate metagenome</name>
    <dbReference type="NCBI Taxonomy" id="1711999"/>
    <lineage>
        <taxon>unclassified sequences</taxon>
        <taxon>metagenomes</taxon>
        <taxon>organismal metagenomes</taxon>
    </lineage>
</organism>
<dbReference type="SUPFAM" id="SSF56925">
    <property type="entry name" value="OMPA-like"/>
    <property type="match status" value="1"/>
</dbReference>
<protein>
    <submittedName>
        <fullName evidence="2">Outer membrane protein A</fullName>
    </submittedName>
</protein>
<sequence>MAWKIPMQWAVAIATALPAAALAQSSGFFYISGAVGVALPRDNHIKGFSCNSSRAGIRGLLSSGFTFKSGLRTELEAGYQDNVSTAAASLMSNVFYDFRGSSNFVPYIGAGVGGLWVHFAEGALATGTSNFTFAYQGIIGVDYTITETLHSFVDYRYSSMRGTGSSMQDGGTVHARYGTHGVMLGLRWSFMVSKALANTAYINKKNVTYKKGCTTYKFDTINSTLKAQPDCQVVPKATTSKQLIRLISL</sequence>
<dbReference type="Gene3D" id="2.40.160.20">
    <property type="match status" value="1"/>
</dbReference>
<dbReference type="InterPro" id="IPR002566">
    <property type="entry name" value="Msp4_OMP-like"/>
</dbReference>
<evidence type="ECO:0000313" key="2">
    <source>
        <dbReference type="EMBL" id="VBB69834.1"/>
    </source>
</evidence>
<accession>A0A484H7U1</accession>
<name>A0A484H7U1_9ZZZZ</name>
<feature type="domain" description="Msp4/OMP-like" evidence="1">
    <location>
        <begin position="85"/>
        <end position="159"/>
    </location>
</feature>
<dbReference type="AlphaFoldDB" id="A0A484H7U1"/>
<dbReference type="Pfam" id="PF01617">
    <property type="entry name" value="Surface_Ag_2"/>
    <property type="match status" value="1"/>
</dbReference>
<evidence type="ECO:0000259" key="1">
    <source>
        <dbReference type="Pfam" id="PF01617"/>
    </source>
</evidence>
<dbReference type="EMBL" id="LR026963">
    <property type="protein sequence ID" value="VBB69834.1"/>
    <property type="molecule type" value="Genomic_DNA"/>
</dbReference>